<dbReference type="InterPro" id="IPR006086">
    <property type="entry name" value="XPG-I_dom"/>
</dbReference>
<dbReference type="SMART" id="SM00485">
    <property type="entry name" value="XPGN"/>
    <property type="match status" value="1"/>
</dbReference>
<dbReference type="FunFam" id="1.10.150.20:FF:000011">
    <property type="entry name" value="exonuclease 1"/>
    <property type="match status" value="1"/>
</dbReference>
<keyword evidence="10 13" id="KW-0238">DNA-binding</keyword>
<evidence type="ECO:0000313" key="17">
    <source>
        <dbReference type="Proteomes" id="UP000077315"/>
    </source>
</evidence>
<dbReference type="PRINTS" id="PR00853">
    <property type="entry name" value="XPGRADSUPER"/>
</dbReference>
<dbReference type="InterPro" id="IPR006084">
    <property type="entry name" value="XPG/Rad2"/>
</dbReference>
<comment type="function">
    <text evidence="13">5'-&gt;3' double-stranded DNA exonuclease which may also possess a cryptic 3'-&gt;5' double-stranded DNA exonuclease activity. Functions in DNA mismatch repair.</text>
</comment>
<evidence type="ECO:0000256" key="11">
    <source>
        <dbReference type="ARBA" id="ARBA00023204"/>
    </source>
</evidence>
<sequence>MGIKGFLPLFKQVQEEVHIREYGGVKVAIDGNVWLHKGAFSCAYDLATNRPTRRYVEYFIRQVDMLLYHKVIPIIVFDGKPLPIKSHTNDQRSKDRINAREAGYELKRQGNTRAATEQFQKAISITPEMIAQVSKALAIRKVQTIVAPYEADSQLAYLIKHNIVEAIITEDSDLLVFGCKTVLFKMDRSGTAMRLRQKDLPLTTEINISGWDIDKIRRMCILSGCDYLESLPGIGIKRAHNYLVNFKTYEAVLARLRIEGKMKDTKNYEELFEKAEKAFLYQHVYDPITKEFVTLNPLPDNIPIETLDFLG</sequence>
<evidence type="ECO:0000259" key="14">
    <source>
        <dbReference type="SMART" id="SM00484"/>
    </source>
</evidence>
<dbReference type="Proteomes" id="UP000077315">
    <property type="component" value="Unassembled WGS sequence"/>
</dbReference>
<keyword evidence="13" id="KW-0228">DNA excision</keyword>
<dbReference type="InterPro" id="IPR008918">
    <property type="entry name" value="HhH2"/>
</dbReference>
<keyword evidence="7 13" id="KW-0269">Exonuclease</keyword>
<dbReference type="OrthoDB" id="26491at2759"/>
<evidence type="ECO:0000256" key="8">
    <source>
        <dbReference type="ARBA" id="ARBA00022842"/>
    </source>
</evidence>
<evidence type="ECO:0000256" key="2">
    <source>
        <dbReference type="ARBA" id="ARBA00010563"/>
    </source>
</evidence>
<dbReference type="GeneID" id="28989696"/>
<dbReference type="SMART" id="SM00484">
    <property type="entry name" value="XPGI"/>
    <property type="match status" value="1"/>
</dbReference>
<dbReference type="STRING" id="763407.A0A162V3B0"/>
<evidence type="ECO:0000256" key="9">
    <source>
        <dbReference type="ARBA" id="ARBA00022881"/>
    </source>
</evidence>
<evidence type="ECO:0000256" key="6">
    <source>
        <dbReference type="ARBA" id="ARBA00022801"/>
    </source>
</evidence>
<evidence type="ECO:0000256" key="3">
    <source>
        <dbReference type="ARBA" id="ARBA00022722"/>
    </source>
</evidence>
<dbReference type="GO" id="GO:0005634">
    <property type="term" value="C:nucleus"/>
    <property type="evidence" value="ECO:0007669"/>
    <property type="project" value="UniProtKB-SubCell"/>
</dbReference>
<evidence type="ECO:0000256" key="13">
    <source>
        <dbReference type="RuleBase" id="RU910737"/>
    </source>
</evidence>
<dbReference type="GO" id="GO:0017108">
    <property type="term" value="F:5'-flap endonuclease activity"/>
    <property type="evidence" value="ECO:0007669"/>
    <property type="project" value="TreeGrafter"/>
</dbReference>
<name>A0A162V3B0_PHYB8</name>
<dbReference type="InterPro" id="IPR006085">
    <property type="entry name" value="XPG_DNA_repair_N"/>
</dbReference>
<evidence type="ECO:0000256" key="12">
    <source>
        <dbReference type="ARBA" id="ARBA00023242"/>
    </source>
</evidence>
<feature type="domain" description="XPG-I" evidence="14">
    <location>
        <begin position="138"/>
        <end position="208"/>
    </location>
</feature>
<protein>
    <recommendedName>
        <fullName evidence="13">Exonuclease 1</fullName>
        <ecNumber evidence="13">3.1.-.-</ecNumber>
    </recommendedName>
</protein>
<dbReference type="InterPro" id="IPR044752">
    <property type="entry name" value="PIN-like_EXO1"/>
</dbReference>
<dbReference type="FunCoup" id="A0A162V3B0">
    <property type="interactions" value="322"/>
</dbReference>
<keyword evidence="9 13" id="KW-0267">Excision nuclease</keyword>
<proteinExistence type="inferred from homology"/>
<dbReference type="GO" id="GO:0006310">
    <property type="term" value="P:DNA recombination"/>
    <property type="evidence" value="ECO:0007669"/>
    <property type="project" value="TreeGrafter"/>
</dbReference>
<comment type="cofactor">
    <cofactor evidence="13">
        <name>Mg(2+)</name>
        <dbReference type="ChEBI" id="CHEBI:18420"/>
    </cofactor>
    <text evidence="13">Binds 2 magnesium ions per subunit. They probably participate in the reaction catalyzed by the enzyme. May bind an additional third magnesium ion after substrate binding.</text>
</comment>
<dbReference type="GO" id="GO:0035312">
    <property type="term" value="F:5'-3' DNA exonuclease activity"/>
    <property type="evidence" value="ECO:0007669"/>
    <property type="project" value="UniProtKB-UniRule"/>
</dbReference>
<evidence type="ECO:0000313" key="16">
    <source>
        <dbReference type="EMBL" id="OAD79662.1"/>
    </source>
</evidence>
<dbReference type="VEuPathDB" id="FungiDB:PHYBLDRAFT_121316"/>
<keyword evidence="8 13" id="KW-0460">Magnesium</keyword>
<accession>A0A162V3B0</accession>
<evidence type="ECO:0000256" key="5">
    <source>
        <dbReference type="ARBA" id="ARBA00022763"/>
    </source>
</evidence>
<dbReference type="Gene3D" id="1.10.150.20">
    <property type="entry name" value="5' to 3' exonuclease, C-terminal subdomain"/>
    <property type="match status" value="1"/>
</dbReference>
<evidence type="ECO:0000256" key="4">
    <source>
        <dbReference type="ARBA" id="ARBA00022723"/>
    </source>
</evidence>
<dbReference type="InterPro" id="IPR037315">
    <property type="entry name" value="EXO1_H3TH"/>
</dbReference>
<feature type="non-terminal residue" evidence="16">
    <location>
        <position position="311"/>
    </location>
</feature>
<dbReference type="Pfam" id="PF00752">
    <property type="entry name" value="XPG_N"/>
    <property type="match status" value="1"/>
</dbReference>
<dbReference type="SUPFAM" id="SSF47807">
    <property type="entry name" value="5' to 3' exonuclease, C-terminal subdomain"/>
    <property type="match status" value="1"/>
</dbReference>
<dbReference type="RefSeq" id="XP_018297702.1">
    <property type="nucleotide sequence ID" value="XM_018428790.1"/>
</dbReference>
<dbReference type="InterPro" id="IPR029060">
    <property type="entry name" value="PIN-like_dom_sf"/>
</dbReference>
<dbReference type="Pfam" id="PF00867">
    <property type="entry name" value="XPG_I"/>
    <property type="match status" value="1"/>
</dbReference>
<feature type="domain" description="XPG N-terminal" evidence="15">
    <location>
        <begin position="1"/>
        <end position="99"/>
    </location>
</feature>
<organism evidence="16 17">
    <name type="scientific">Phycomyces blakesleeanus (strain ATCC 8743b / DSM 1359 / FGSC 10004 / NBRC 33097 / NRRL 1555)</name>
    <dbReference type="NCBI Taxonomy" id="763407"/>
    <lineage>
        <taxon>Eukaryota</taxon>
        <taxon>Fungi</taxon>
        <taxon>Fungi incertae sedis</taxon>
        <taxon>Mucoromycota</taxon>
        <taxon>Mucoromycotina</taxon>
        <taxon>Mucoromycetes</taxon>
        <taxon>Mucorales</taxon>
        <taxon>Phycomycetaceae</taxon>
        <taxon>Phycomyces</taxon>
    </lineage>
</organism>
<gene>
    <name evidence="16" type="ORF">PHYBLDRAFT_121316</name>
</gene>
<dbReference type="CDD" id="cd09908">
    <property type="entry name" value="H3TH_EXO1"/>
    <property type="match status" value="1"/>
</dbReference>
<keyword evidence="3 13" id="KW-0540">Nuclease</keyword>
<keyword evidence="11 13" id="KW-0234">DNA repair</keyword>
<dbReference type="InterPro" id="IPR036279">
    <property type="entry name" value="5-3_exonuclease_C_sf"/>
</dbReference>
<keyword evidence="17" id="KW-1185">Reference proteome</keyword>
<evidence type="ECO:0000256" key="1">
    <source>
        <dbReference type="ARBA" id="ARBA00004123"/>
    </source>
</evidence>
<dbReference type="GO" id="GO:0003677">
    <property type="term" value="F:DNA binding"/>
    <property type="evidence" value="ECO:0007669"/>
    <property type="project" value="UniProtKB-UniRule"/>
</dbReference>
<keyword evidence="6 13" id="KW-0378">Hydrolase</keyword>
<dbReference type="CDD" id="cd09857">
    <property type="entry name" value="PIN_EXO1"/>
    <property type="match status" value="1"/>
</dbReference>
<dbReference type="EMBL" id="KV440972">
    <property type="protein sequence ID" value="OAD79662.1"/>
    <property type="molecule type" value="Genomic_DNA"/>
</dbReference>
<comment type="similarity">
    <text evidence="2 13">Belongs to the XPG/RAD2 endonuclease family. EXO1 subfamily.</text>
</comment>
<dbReference type="PANTHER" id="PTHR11081">
    <property type="entry name" value="FLAP ENDONUCLEASE FAMILY MEMBER"/>
    <property type="match status" value="1"/>
</dbReference>
<dbReference type="Gene3D" id="3.40.50.1010">
    <property type="entry name" value="5'-nuclease"/>
    <property type="match status" value="1"/>
</dbReference>
<evidence type="ECO:0000259" key="15">
    <source>
        <dbReference type="SMART" id="SM00485"/>
    </source>
</evidence>
<dbReference type="InParanoid" id="A0A162V3B0"/>
<keyword evidence="4 13" id="KW-0479">Metal-binding</keyword>
<dbReference type="AlphaFoldDB" id="A0A162V3B0"/>
<dbReference type="FunFam" id="3.40.50.1010:FF:000002">
    <property type="entry name" value="Exonuclease 1, putative"/>
    <property type="match status" value="1"/>
</dbReference>
<dbReference type="EC" id="3.1.-.-" evidence="13"/>
<keyword evidence="5 13" id="KW-0227">DNA damage</keyword>
<dbReference type="SUPFAM" id="SSF88723">
    <property type="entry name" value="PIN domain-like"/>
    <property type="match status" value="1"/>
</dbReference>
<comment type="subcellular location">
    <subcellularLocation>
        <location evidence="1 13">Nucleus</location>
    </subcellularLocation>
</comment>
<keyword evidence="12 13" id="KW-0539">Nucleus</keyword>
<evidence type="ECO:0000256" key="10">
    <source>
        <dbReference type="ARBA" id="ARBA00023125"/>
    </source>
</evidence>
<dbReference type="GO" id="GO:0046872">
    <property type="term" value="F:metal ion binding"/>
    <property type="evidence" value="ECO:0007669"/>
    <property type="project" value="UniProtKB-UniRule"/>
</dbReference>
<evidence type="ECO:0000256" key="7">
    <source>
        <dbReference type="ARBA" id="ARBA00022839"/>
    </source>
</evidence>
<reference evidence="17" key="1">
    <citation type="submission" date="2015-06" db="EMBL/GenBank/DDBJ databases">
        <title>Expansion of signal transduction pathways in fungi by whole-genome duplication.</title>
        <authorList>
            <consortium name="DOE Joint Genome Institute"/>
            <person name="Corrochano L.M."/>
            <person name="Kuo A."/>
            <person name="Marcet-Houben M."/>
            <person name="Polaino S."/>
            <person name="Salamov A."/>
            <person name="Villalobos J.M."/>
            <person name="Alvarez M.I."/>
            <person name="Avalos J."/>
            <person name="Benito E.P."/>
            <person name="Benoit I."/>
            <person name="Burger G."/>
            <person name="Camino L.P."/>
            <person name="Canovas D."/>
            <person name="Cerda-Olmedo E."/>
            <person name="Cheng J.-F."/>
            <person name="Dominguez A."/>
            <person name="Elias M."/>
            <person name="Eslava A.P."/>
            <person name="Glaser F."/>
            <person name="Grimwood J."/>
            <person name="Gutierrez G."/>
            <person name="Heitman J."/>
            <person name="Henrissat B."/>
            <person name="Iturriaga E.A."/>
            <person name="Lang B.F."/>
            <person name="Lavin J.L."/>
            <person name="Lee S."/>
            <person name="Li W."/>
            <person name="Lindquist E."/>
            <person name="Lopez-Garcia S."/>
            <person name="Luque E.M."/>
            <person name="Marcos A.T."/>
            <person name="Martin J."/>
            <person name="McCluskey K."/>
            <person name="Medina H.R."/>
            <person name="Miralles-Duran A."/>
            <person name="Miyazaki A."/>
            <person name="Munoz-Torres E."/>
            <person name="Oguiza J.A."/>
            <person name="Ohm R."/>
            <person name="Olmedo M."/>
            <person name="Orejas M."/>
            <person name="Ortiz-Castellanos L."/>
            <person name="Pisabarro A.G."/>
            <person name="Rodriguez-Romero J."/>
            <person name="Ruiz-Herrera J."/>
            <person name="Ruiz-Vazquez R."/>
            <person name="Sanz C."/>
            <person name="Schackwitz W."/>
            <person name="Schmutz J."/>
            <person name="Shahriari M."/>
            <person name="Shelest E."/>
            <person name="Silva-Franco F."/>
            <person name="Soanes D."/>
            <person name="Syed K."/>
            <person name="Tagua V.G."/>
            <person name="Talbot N.J."/>
            <person name="Thon M."/>
            <person name="De vries R.P."/>
            <person name="Wiebenga A."/>
            <person name="Yadav J.S."/>
            <person name="Braun E.L."/>
            <person name="Baker S."/>
            <person name="Garre V."/>
            <person name="Horwitz B."/>
            <person name="Torres-Martinez S."/>
            <person name="Idnurm A."/>
            <person name="Herrera-Estrella A."/>
            <person name="Gabaldon T."/>
            <person name="Grigoriev I.V."/>
        </authorList>
    </citation>
    <scope>NUCLEOTIDE SEQUENCE [LARGE SCALE GENOMIC DNA]</scope>
    <source>
        <strain evidence="17">NRRL 1555(-)</strain>
    </source>
</reference>
<dbReference type="SMART" id="SM00279">
    <property type="entry name" value="HhH2"/>
    <property type="match status" value="1"/>
</dbReference>
<dbReference type="GO" id="GO:0006298">
    <property type="term" value="P:mismatch repair"/>
    <property type="evidence" value="ECO:0007669"/>
    <property type="project" value="TreeGrafter"/>
</dbReference>
<dbReference type="PANTHER" id="PTHR11081:SF8">
    <property type="entry name" value="EXONUCLEASE 1"/>
    <property type="match status" value="1"/>
</dbReference>